<dbReference type="Gene3D" id="3.40.1350.10">
    <property type="match status" value="1"/>
</dbReference>
<feature type="domain" description="YhcG PDDEXK nuclease" evidence="1">
    <location>
        <begin position="219"/>
        <end position="367"/>
    </location>
</feature>
<name>A0AA49IYK6_9PROT</name>
<proteinExistence type="predicted"/>
<feature type="domain" description="YhcG N-terminal" evidence="2">
    <location>
        <begin position="142"/>
        <end position="193"/>
    </location>
</feature>
<dbReference type="EMBL" id="CP107246">
    <property type="protein sequence ID" value="WIM05729.1"/>
    <property type="molecule type" value="Genomic_DNA"/>
</dbReference>
<reference evidence="3" key="1">
    <citation type="journal article" date="2023" name="Nat. Microbiol.">
        <title>Enrichment and characterization of a nitric oxide-reducing microbial community in a continuous bioreactor.</title>
        <authorList>
            <person name="Garrido-Amador P."/>
            <person name="Stortenbeker N."/>
            <person name="Wessels H.J.C.T."/>
            <person name="Speth D.R."/>
            <person name="Garcia-Heredia I."/>
            <person name="Kartal B."/>
        </authorList>
    </citation>
    <scope>NUCLEOTIDE SEQUENCE</scope>
    <source>
        <strain evidence="3">MAG1</strain>
    </source>
</reference>
<dbReference type="Proteomes" id="UP001234916">
    <property type="component" value="Chromosome"/>
</dbReference>
<feature type="domain" description="YhcG N-terminal" evidence="2">
    <location>
        <begin position="21"/>
        <end position="108"/>
    </location>
</feature>
<organism evidence="3">
    <name type="scientific">Candidatus Nitricoxidivorans perseverans</name>
    <dbReference type="NCBI Taxonomy" id="2975601"/>
    <lineage>
        <taxon>Bacteria</taxon>
        <taxon>Pseudomonadati</taxon>
        <taxon>Pseudomonadota</taxon>
        <taxon>Betaproteobacteria</taxon>
        <taxon>Nitrosomonadales</taxon>
        <taxon>Sterolibacteriaceae</taxon>
        <taxon>Candidatus Nitricoxidivorans</taxon>
    </lineage>
</organism>
<dbReference type="PANTHER" id="PTHR30547">
    <property type="entry name" value="UNCHARACTERIZED PROTEIN YHCG-RELATED"/>
    <property type="match status" value="1"/>
</dbReference>
<dbReference type="PANTHER" id="PTHR30547:SF5">
    <property type="entry name" value="NUCLEASE YHCG-RELATED"/>
    <property type="match status" value="1"/>
</dbReference>
<dbReference type="InterPro" id="IPR009362">
    <property type="entry name" value="YhcG_C"/>
</dbReference>
<sequence length="384" mass="44022">MPSNVDTAKQTFEHLVGAIRQVHDELTAQASRAVNASLTLRNWMIGFHVEEYERRGVDRAEYGDKLMDRLADSLTQIGVSRCDRREIYRYRQFYLAYPQIVESVTPQLQPLIGLLNLAGADSPPAGAPTIVETSPQFKIDGKTLISRLSFSHIAELLNLEDATKRSFYEVECIQGNWSVRELKRQIHSLYYERSGLSTDKKKLSELARQGAELASPALAVRDPYVFEFLGLTPREVMSESHLEDNLIGKIEEFLLELGHGFCFEARQKRILIGDEHYFIDLVFYHRILKCHVLVELKLAEFSHENIGQLNTYVSWYKKNMMREGDNPPIGILLCTHKKHSLAEFALAGMDNQLFVSKYQLELPKREEIERFLAEKLREAGASDE</sequence>
<dbReference type="Pfam" id="PF17761">
    <property type="entry name" value="DUF1016_N"/>
    <property type="match status" value="2"/>
</dbReference>
<dbReference type="InterPro" id="IPR041527">
    <property type="entry name" value="YhcG_N"/>
</dbReference>
<gene>
    <name evidence="3" type="ORF">OHM77_00125</name>
</gene>
<accession>A0AA49IYK6</accession>
<evidence type="ECO:0000259" key="1">
    <source>
        <dbReference type="Pfam" id="PF06250"/>
    </source>
</evidence>
<evidence type="ECO:0000313" key="3">
    <source>
        <dbReference type="EMBL" id="WIM05729.1"/>
    </source>
</evidence>
<dbReference type="GO" id="GO:0003676">
    <property type="term" value="F:nucleic acid binding"/>
    <property type="evidence" value="ECO:0007669"/>
    <property type="project" value="InterPro"/>
</dbReference>
<dbReference type="KEGG" id="npv:OHM77_00125"/>
<dbReference type="InterPro" id="IPR053148">
    <property type="entry name" value="PD-DEXK-like_domain"/>
</dbReference>
<evidence type="ECO:0000259" key="2">
    <source>
        <dbReference type="Pfam" id="PF17761"/>
    </source>
</evidence>
<dbReference type="Pfam" id="PF06250">
    <property type="entry name" value="YhcG_C"/>
    <property type="match status" value="1"/>
</dbReference>
<dbReference type="InterPro" id="IPR011856">
    <property type="entry name" value="tRNA_endonuc-like_dom_sf"/>
</dbReference>
<dbReference type="AlphaFoldDB" id="A0AA49IYK6"/>
<protein>
    <submittedName>
        <fullName evidence="3">PDDEXK nuclease domain-containing protein</fullName>
    </submittedName>
</protein>